<accession>A0AAN9G425</accession>
<dbReference type="EMBL" id="JBAMIC010000018">
    <property type="protein sequence ID" value="KAK7094501.1"/>
    <property type="molecule type" value="Genomic_DNA"/>
</dbReference>
<dbReference type="NCBIfam" id="TIGR01147">
    <property type="entry name" value="V_ATP_synt_G"/>
    <property type="match status" value="1"/>
</dbReference>
<evidence type="ECO:0000256" key="3">
    <source>
        <dbReference type="ARBA" id="ARBA00022781"/>
    </source>
</evidence>
<sequence length="122" mass="13817">MTQISKMASQTQGIQQLLAAEKKAAEKVAEARRKKANRLKAAKKEADAEINAYKAERERQYKEYEARILGSKGDMESKIEAGTRQKILDLNSNVARNKEEALNKLLAIVLEIKPELHQNLRL</sequence>
<protein>
    <recommendedName>
        <fullName evidence="5">V-type proton ATPase subunit G</fullName>
    </recommendedName>
</protein>
<dbReference type="InterPro" id="IPR005124">
    <property type="entry name" value="V-ATPase_G"/>
</dbReference>
<dbReference type="AlphaFoldDB" id="A0AAN9G425"/>
<organism evidence="7 8">
    <name type="scientific">Littorina saxatilis</name>
    <dbReference type="NCBI Taxonomy" id="31220"/>
    <lineage>
        <taxon>Eukaryota</taxon>
        <taxon>Metazoa</taxon>
        <taxon>Spiralia</taxon>
        <taxon>Lophotrochozoa</taxon>
        <taxon>Mollusca</taxon>
        <taxon>Gastropoda</taxon>
        <taxon>Caenogastropoda</taxon>
        <taxon>Littorinimorpha</taxon>
        <taxon>Littorinoidea</taxon>
        <taxon>Littorinidae</taxon>
        <taxon>Littorina</taxon>
    </lineage>
</organism>
<dbReference type="Proteomes" id="UP001374579">
    <property type="component" value="Unassembled WGS sequence"/>
</dbReference>
<keyword evidence="8" id="KW-1185">Reference proteome</keyword>
<dbReference type="GO" id="GO:0097401">
    <property type="term" value="P:synaptic vesicle lumen acidification"/>
    <property type="evidence" value="ECO:0007669"/>
    <property type="project" value="TreeGrafter"/>
</dbReference>
<dbReference type="GO" id="GO:0098793">
    <property type="term" value="C:presynapse"/>
    <property type="evidence" value="ECO:0007669"/>
    <property type="project" value="GOC"/>
</dbReference>
<keyword evidence="4 5" id="KW-0406">Ion transport</keyword>
<evidence type="ECO:0000256" key="6">
    <source>
        <dbReference type="SAM" id="Coils"/>
    </source>
</evidence>
<dbReference type="Pfam" id="PF03179">
    <property type="entry name" value="V-ATPase_G"/>
    <property type="match status" value="1"/>
</dbReference>
<evidence type="ECO:0000256" key="2">
    <source>
        <dbReference type="ARBA" id="ARBA00022448"/>
    </source>
</evidence>
<dbReference type="PANTHER" id="PTHR12713:SF11">
    <property type="entry name" value="V-TYPE PROTON ATPASE SUBUNIT G"/>
    <property type="match status" value="1"/>
</dbReference>
<keyword evidence="2 5" id="KW-0813">Transport</keyword>
<dbReference type="FunFam" id="1.20.5.2950:FF:000001">
    <property type="entry name" value="V-type proton ATPase subunit G"/>
    <property type="match status" value="1"/>
</dbReference>
<keyword evidence="3 5" id="KW-0375">Hydrogen ion transport</keyword>
<dbReference type="FunFam" id="1.20.5.620:FF:000004">
    <property type="entry name" value="V-type proton ATPase subunit G"/>
    <property type="match status" value="1"/>
</dbReference>
<reference evidence="7 8" key="1">
    <citation type="submission" date="2024-02" db="EMBL/GenBank/DDBJ databases">
        <title>Chromosome-scale genome assembly of the rough periwinkle Littorina saxatilis.</title>
        <authorList>
            <person name="De Jode A."/>
            <person name="Faria R."/>
            <person name="Formenti G."/>
            <person name="Sims Y."/>
            <person name="Smith T.P."/>
            <person name="Tracey A."/>
            <person name="Wood J.M.D."/>
            <person name="Zagrodzka Z.B."/>
            <person name="Johannesson K."/>
            <person name="Butlin R.K."/>
            <person name="Leder E.H."/>
        </authorList>
    </citation>
    <scope>NUCLEOTIDE SEQUENCE [LARGE SCALE GENOMIC DNA]</scope>
    <source>
        <strain evidence="7">Snail1</strain>
        <tissue evidence="7">Muscle</tissue>
    </source>
</reference>
<dbReference type="GO" id="GO:0046961">
    <property type="term" value="F:proton-transporting ATPase activity, rotational mechanism"/>
    <property type="evidence" value="ECO:0007669"/>
    <property type="project" value="InterPro"/>
</dbReference>
<name>A0AAN9G425_9CAEN</name>
<gene>
    <name evidence="7" type="ORF">V1264_006057</name>
</gene>
<comment type="function">
    <text evidence="5">Subunit of the V1 complex of vacuolar(H+)-ATPase (V-ATPase), a multisubunit enzyme composed of a peripheral complex (V1) that hydrolyzes ATP and a membrane integral complex (V0) that translocates protons. V-ATPase is responsible for acidifying and maintaining the pH of intracellular compartments and in some cell types, is targeted to the plasma membrane, where it is responsible for acidifying the extracellular environment.</text>
</comment>
<evidence type="ECO:0000256" key="4">
    <source>
        <dbReference type="ARBA" id="ARBA00023065"/>
    </source>
</evidence>
<evidence type="ECO:0000256" key="5">
    <source>
        <dbReference type="RuleBase" id="RU364019"/>
    </source>
</evidence>
<comment type="caution">
    <text evidence="7">The sequence shown here is derived from an EMBL/GenBank/DDBJ whole genome shotgun (WGS) entry which is preliminary data.</text>
</comment>
<comment type="similarity">
    <text evidence="1 5">Belongs to the V-ATPase G subunit family.</text>
</comment>
<dbReference type="PANTHER" id="PTHR12713">
    <property type="entry name" value="VACUOLAR ATP SYNTHASE SUBUNIT G"/>
    <property type="match status" value="1"/>
</dbReference>
<feature type="coiled-coil region" evidence="6">
    <location>
        <begin position="14"/>
        <end position="63"/>
    </location>
</feature>
<dbReference type="GO" id="GO:0000221">
    <property type="term" value="C:vacuolar proton-transporting V-type ATPase, V1 domain"/>
    <property type="evidence" value="ECO:0007669"/>
    <property type="project" value="TreeGrafter"/>
</dbReference>
<evidence type="ECO:0000313" key="8">
    <source>
        <dbReference type="Proteomes" id="UP001374579"/>
    </source>
</evidence>
<dbReference type="GO" id="GO:0016887">
    <property type="term" value="F:ATP hydrolysis activity"/>
    <property type="evidence" value="ECO:0007669"/>
    <property type="project" value="TreeGrafter"/>
</dbReference>
<comment type="subunit">
    <text evidence="5">V-ATPase is a heteromultimeric enzyme made up of two complexes: the ATP-hydrolytic V1 complex and the proton translocation V0 complex.</text>
</comment>
<evidence type="ECO:0000313" key="7">
    <source>
        <dbReference type="EMBL" id="KAK7094501.1"/>
    </source>
</evidence>
<dbReference type="Gene3D" id="1.20.5.2950">
    <property type="match status" value="1"/>
</dbReference>
<proteinExistence type="inferred from homology"/>
<evidence type="ECO:0000256" key="1">
    <source>
        <dbReference type="ARBA" id="ARBA00010066"/>
    </source>
</evidence>
<keyword evidence="6" id="KW-0175">Coiled coil</keyword>